<feature type="compositionally biased region" description="Polar residues" evidence="2">
    <location>
        <begin position="249"/>
        <end position="259"/>
    </location>
</feature>
<dbReference type="InParanoid" id="A0A409W3E6"/>
<dbReference type="PANTHER" id="PTHR23159:SF31">
    <property type="entry name" value="CENTROSOME-ASSOCIATED PROTEIN CEP250 ISOFORM X1"/>
    <property type="match status" value="1"/>
</dbReference>
<accession>A0A409W3E6</accession>
<feature type="region of interest" description="Disordered" evidence="2">
    <location>
        <begin position="676"/>
        <end position="727"/>
    </location>
</feature>
<dbReference type="STRING" id="231916.A0A409W3E6"/>
<feature type="coiled-coil region" evidence="1">
    <location>
        <begin position="331"/>
        <end position="425"/>
    </location>
</feature>
<dbReference type="Proteomes" id="UP000284706">
    <property type="component" value="Unassembled WGS sequence"/>
</dbReference>
<feature type="coiled-coil region" evidence="1">
    <location>
        <begin position="5"/>
        <end position="32"/>
    </location>
</feature>
<dbReference type="EMBL" id="NHYE01005429">
    <property type="protein sequence ID" value="PPQ72988.1"/>
    <property type="molecule type" value="Genomic_DNA"/>
</dbReference>
<feature type="compositionally biased region" description="Basic and acidic residues" evidence="2">
    <location>
        <begin position="187"/>
        <end position="197"/>
    </location>
</feature>
<keyword evidence="4" id="KW-1185">Reference proteome</keyword>
<feature type="region of interest" description="Disordered" evidence="2">
    <location>
        <begin position="93"/>
        <end position="311"/>
    </location>
</feature>
<feature type="compositionally biased region" description="Low complexity" evidence="2">
    <location>
        <begin position="217"/>
        <end position="234"/>
    </location>
</feature>
<evidence type="ECO:0000313" key="4">
    <source>
        <dbReference type="Proteomes" id="UP000284706"/>
    </source>
</evidence>
<dbReference type="PANTHER" id="PTHR23159">
    <property type="entry name" value="CENTROSOMAL PROTEIN 2"/>
    <property type="match status" value="1"/>
</dbReference>
<evidence type="ECO:0000313" key="3">
    <source>
        <dbReference type="EMBL" id="PPQ72988.1"/>
    </source>
</evidence>
<name>A0A409W3E6_9AGAR</name>
<keyword evidence="1" id="KW-0175">Coiled coil</keyword>
<reference evidence="3 4" key="1">
    <citation type="journal article" date="2018" name="Evol. Lett.">
        <title>Horizontal gene cluster transfer increased hallucinogenic mushroom diversity.</title>
        <authorList>
            <person name="Reynolds H.T."/>
            <person name="Vijayakumar V."/>
            <person name="Gluck-Thaler E."/>
            <person name="Korotkin H.B."/>
            <person name="Matheny P.B."/>
            <person name="Slot J.C."/>
        </authorList>
    </citation>
    <scope>NUCLEOTIDE SEQUENCE [LARGE SCALE GENOMIC DNA]</scope>
    <source>
        <strain evidence="3 4">SRW20</strain>
    </source>
</reference>
<protein>
    <submittedName>
        <fullName evidence="3">Uncharacterized protein</fullName>
    </submittedName>
</protein>
<evidence type="ECO:0000256" key="1">
    <source>
        <dbReference type="SAM" id="Coils"/>
    </source>
</evidence>
<dbReference type="OrthoDB" id="432685at2759"/>
<organism evidence="3 4">
    <name type="scientific">Gymnopilus dilepis</name>
    <dbReference type="NCBI Taxonomy" id="231916"/>
    <lineage>
        <taxon>Eukaryota</taxon>
        <taxon>Fungi</taxon>
        <taxon>Dikarya</taxon>
        <taxon>Basidiomycota</taxon>
        <taxon>Agaricomycotina</taxon>
        <taxon>Agaricomycetes</taxon>
        <taxon>Agaricomycetidae</taxon>
        <taxon>Agaricales</taxon>
        <taxon>Agaricineae</taxon>
        <taxon>Hymenogastraceae</taxon>
        <taxon>Gymnopilus</taxon>
    </lineage>
</organism>
<evidence type="ECO:0000256" key="2">
    <source>
        <dbReference type="SAM" id="MobiDB-lite"/>
    </source>
</evidence>
<sequence>MDNNYGRNRQSIADMENELKNLFEQQDDCKTNEAGEPVIPASDLLKVFDKFSELYGFTIFSDEETQMFLKFIDENSPLDVTPGLVLGVVAQKTKTSQTSPSPPATPPHHYEAQDSDDEWEGHRRSRHSSNESDGSAYYQGSMSRPPSRGPPTPGGIRSPLDSERRQRSTPLHAPSSWAKRPTPAGRRKSDAGSRSDSESGGPPSVWGRSTSGRRRAPSNPTSPSSSSRDLTFSPGSPEYTGPRSRPHSRAQSQPQNHFNGSFDMGYGSPDENTVKPRYGFNNFDDSFENQVSTLPMPRTGDDSDEEDFEAGLIPERQKTESTVSIEIHERLELLQKTNEELARKKIEAEQTLQNKLEEHELELEETHQRLEELRAELSASNREEKELRAKDSRNMAQIAALEAEVAKVQKALESAKATYSSLQKQYQEQCSVSEKYRDDLRKREEIIRGLREAVSLHEIETAKWAKEHETYEERIVQLEMELNVALEAHRHLDEQKQENLLLKETIDRMRFDMDEMRNSMSSTTAGGNSGQASAANTISKSLGAELAGRMTWGLDEQPERAGYISEESTVVEEEDTEMEDDEEEDVVQTIITRKKRKVASRAVVRESTRREFDEMKEYSDTATQYDPTEFAVNHGMQTEPEFKPVKVTFSIQTDEIPEPKPLPPPPPRITVEMEIQTEPEVEEEPSRSPSPVPDESMVSSSSTIVPPTPKPAHKHLEADEPPAYTPDMEREEREWRVAAETLKKWHHGAKIPFEPVAGGISEETVEEWKALKQELGVECTVIDKIVEASDRVPRPEGPAKPRRSGRFYNIYNTYIYGNGKNASSSPSTQLSFPANLVGQAIMFAGASALVIMAITPYISPQAAAIPGGMTYYDRAAWNSFNTIPRGAEGFVPDGTAAVWNFLGRVGGGAARIARGWPT</sequence>
<feature type="coiled-coil region" evidence="1">
    <location>
        <begin position="461"/>
        <end position="495"/>
    </location>
</feature>
<dbReference type="AlphaFoldDB" id="A0A409W3E6"/>
<proteinExistence type="predicted"/>
<feature type="compositionally biased region" description="Low complexity" evidence="2">
    <location>
        <begin position="687"/>
        <end position="705"/>
    </location>
</feature>
<gene>
    <name evidence="3" type="ORF">CVT26_014504</name>
</gene>
<comment type="caution">
    <text evidence="3">The sequence shown here is derived from an EMBL/GenBank/DDBJ whole genome shotgun (WGS) entry which is preliminary data.</text>
</comment>